<dbReference type="PANTHER" id="PTHR11406">
    <property type="entry name" value="PHOSPHOGLYCERATE KINASE"/>
    <property type="match status" value="1"/>
</dbReference>
<dbReference type="InterPro" id="IPR036043">
    <property type="entry name" value="Phosphoglycerate_kinase_sf"/>
</dbReference>
<dbReference type="PANTHER" id="PTHR11406:SF23">
    <property type="entry name" value="PHOSPHOGLYCERATE KINASE 1, CHLOROPLASTIC-RELATED"/>
    <property type="match status" value="1"/>
</dbReference>
<name>A0A836C2C7_9CHLO</name>
<dbReference type="GO" id="GO:0043531">
    <property type="term" value="F:ADP binding"/>
    <property type="evidence" value="ECO:0007669"/>
    <property type="project" value="TreeGrafter"/>
</dbReference>
<dbReference type="PROSITE" id="PS00111">
    <property type="entry name" value="PGLYCERATE_KINASE"/>
    <property type="match status" value="1"/>
</dbReference>
<evidence type="ECO:0000256" key="12">
    <source>
        <dbReference type="ARBA" id="ARBA00022842"/>
    </source>
</evidence>
<dbReference type="GO" id="GO:0006096">
    <property type="term" value="P:glycolytic process"/>
    <property type="evidence" value="ECO:0007669"/>
    <property type="project" value="UniProtKB-KW"/>
</dbReference>
<evidence type="ECO:0000313" key="18">
    <source>
        <dbReference type="EMBL" id="KAG2496543.1"/>
    </source>
</evidence>
<keyword evidence="10 15" id="KW-0418">Kinase</keyword>
<evidence type="ECO:0000256" key="2">
    <source>
        <dbReference type="ARBA" id="ARBA00001946"/>
    </source>
</evidence>
<comment type="similarity">
    <text evidence="4 15">Belongs to the phosphoglycerate kinase family.</text>
</comment>
<keyword evidence="11" id="KW-0067">ATP-binding</keyword>
<evidence type="ECO:0000256" key="17">
    <source>
        <dbReference type="SAM" id="MobiDB-lite"/>
    </source>
</evidence>
<accession>A0A836C2C7</accession>
<dbReference type="EMBL" id="JAEHOE010000018">
    <property type="protein sequence ID" value="KAG2496543.1"/>
    <property type="molecule type" value="Genomic_DNA"/>
</dbReference>
<dbReference type="EC" id="2.7.2.3" evidence="6 15"/>
<comment type="pathway">
    <text evidence="3">Carbohydrate degradation; glycolysis; pyruvate from D-glyceraldehyde 3-phosphate: step 2/5.</text>
</comment>
<evidence type="ECO:0000256" key="9">
    <source>
        <dbReference type="ARBA" id="ARBA00022741"/>
    </source>
</evidence>
<dbReference type="GO" id="GO:0006094">
    <property type="term" value="P:gluconeogenesis"/>
    <property type="evidence" value="ECO:0007669"/>
    <property type="project" value="TreeGrafter"/>
</dbReference>
<dbReference type="OrthoDB" id="275353at2759"/>
<dbReference type="InterPro" id="IPR015824">
    <property type="entry name" value="Phosphoglycerate_kinase_N"/>
</dbReference>
<evidence type="ECO:0000256" key="8">
    <source>
        <dbReference type="ARBA" id="ARBA00022679"/>
    </source>
</evidence>
<evidence type="ECO:0000256" key="7">
    <source>
        <dbReference type="ARBA" id="ARBA00022490"/>
    </source>
</evidence>
<dbReference type="InterPro" id="IPR015911">
    <property type="entry name" value="Phosphoglycerate_kinase_CS"/>
</dbReference>
<dbReference type="HAMAP" id="MF_00145">
    <property type="entry name" value="Phosphoglyc_kinase"/>
    <property type="match status" value="1"/>
</dbReference>
<comment type="catalytic activity">
    <reaction evidence="1 15">
        <text>(2R)-3-phosphoglycerate + ATP = (2R)-3-phospho-glyceroyl phosphate + ADP</text>
        <dbReference type="Rhea" id="RHEA:14801"/>
        <dbReference type="ChEBI" id="CHEBI:30616"/>
        <dbReference type="ChEBI" id="CHEBI:57604"/>
        <dbReference type="ChEBI" id="CHEBI:58272"/>
        <dbReference type="ChEBI" id="CHEBI:456216"/>
        <dbReference type="EC" id="2.7.2.3"/>
    </reaction>
</comment>
<dbReference type="SUPFAM" id="SSF53748">
    <property type="entry name" value="Phosphoglycerate kinase"/>
    <property type="match status" value="1"/>
</dbReference>
<evidence type="ECO:0000256" key="1">
    <source>
        <dbReference type="ARBA" id="ARBA00000642"/>
    </source>
</evidence>
<dbReference type="FunFam" id="3.40.50.1260:FF:000031">
    <property type="entry name" value="Phosphoglycerate kinase 1"/>
    <property type="match status" value="1"/>
</dbReference>
<sequence length="494" mass="50495">MVAADSPERPLPDVVHDLLAPELDVLNKNDLGGRRVLCRVDFNVPLSGDGKTVSDASRINAALPTIRALLDKGARVVLASHFGRPEPKKQTREEMVAEFSLRPVAEVLAAELGAQAFRGLAPDCVGPEAEAAVAALKDGQAVLLENTRFHSGDTKNDPAFAAALAGLCDVFVMDAFGVAHRDQASVTGVAALVAEVYPGPLVRRELREMAARLYNPVRPLGVLLGGAKVADKIGVVSALVELADVVAIGGRMAFTMLAARGVSVGSTQVEADWLEPCRATMARAAERGCRLLLPSDVLWSSSLAGPVDTGVQVLTLDCCTEEAPCIPAGRYGVDIGPETQAAFAEALLGCKTLFWNGPMGKFEVPEFAQGTLAMARAMDEASGSGAVTVIGGGDSVAAVTAAGLDGRITHISTGGGAALELVEGKGMPGLRALLRGREAPEGAATAAPSACTAAGAGKVAEGSGCGSEPAGQGQGKEEARSRQGGCCARGVACG</sequence>
<dbReference type="Gene3D" id="3.40.50.1260">
    <property type="entry name" value="Phosphoglycerate kinase, N-terminal domain"/>
    <property type="match status" value="2"/>
</dbReference>
<dbReference type="InterPro" id="IPR001576">
    <property type="entry name" value="Phosphoglycerate_kinase"/>
</dbReference>
<keyword evidence="7" id="KW-0963">Cytoplasm</keyword>
<keyword evidence="13" id="KW-0324">Glycolysis</keyword>
<comment type="caution">
    <text evidence="18">The sequence shown here is derived from an EMBL/GenBank/DDBJ whole genome shotgun (WGS) entry which is preliminary data.</text>
</comment>
<organism evidence="18 19">
    <name type="scientific">Edaphochlamys debaryana</name>
    <dbReference type="NCBI Taxonomy" id="47281"/>
    <lineage>
        <taxon>Eukaryota</taxon>
        <taxon>Viridiplantae</taxon>
        <taxon>Chlorophyta</taxon>
        <taxon>core chlorophytes</taxon>
        <taxon>Chlorophyceae</taxon>
        <taxon>CS clade</taxon>
        <taxon>Chlamydomonadales</taxon>
        <taxon>Chlamydomonadales incertae sedis</taxon>
        <taxon>Edaphochlamys</taxon>
    </lineage>
</organism>
<dbReference type="GO" id="GO:0005524">
    <property type="term" value="F:ATP binding"/>
    <property type="evidence" value="ECO:0007669"/>
    <property type="project" value="UniProtKB-KW"/>
</dbReference>
<dbReference type="GO" id="GO:0004618">
    <property type="term" value="F:phosphoglycerate kinase activity"/>
    <property type="evidence" value="ECO:0007669"/>
    <property type="project" value="UniProtKB-EC"/>
</dbReference>
<keyword evidence="19" id="KW-1185">Reference proteome</keyword>
<dbReference type="AlphaFoldDB" id="A0A836C2C7"/>
<evidence type="ECO:0000256" key="3">
    <source>
        <dbReference type="ARBA" id="ARBA00004838"/>
    </source>
</evidence>
<comment type="cofactor">
    <cofactor evidence="2">
        <name>Mg(2+)</name>
        <dbReference type="ChEBI" id="CHEBI:18420"/>
    </cofactor>
</comment>
<dbReference type="Pfam" id="PF00162">
    <property type="entry name" value="PGK"/>
    <property type="match status" value="1"/>
</dbReference>
<dbReference type="PRINTS" id="PR00477">
    <property type="entry name" value="PHGLYCKINASE"/>
</dbReference>
<proteinExistence type="inferred from homology"/>
<reference evidence="18" key="1">
    <citation type="journal article" date="2020" name="bioRxiv">
        <title>Comparative genomics of Chlamydomonas.</title>
        <authorList>
            <person name="Craig R.J."/>
            <person name="Hasan A.R."/>
            <person name="Ness R.W."/>
            <person name="Keightley P.D."/>
        </authorList>
    </citation>
    <scope>NUCLEOTIDE SEQUENCE</scope>
    <source>
        <strain evidence="18">CCAP 11/70</strain>
    </source>
</reference>
<dbReference type="FunFam" id="3.40.50.1260:FF:000006">
    <property type="entry name" value="Phosphoglycerate kinase"/>
    <property type="match status" value="1"/>
</dbReference>
<dbReference type="Proteomes" id="UP000612055">
    <property type="component" value="Unassembled WGS sequence"/>
</dbReference>
<evidence type="ECO:0000256" key="13">
    <source>
        <dbReference type="ARBA" id="ARBA00023152"/>
    </source>
</evidence>
<gene>
    <name evidence="18" type="ORF">HYH03_005366</name>
</gene>
<dbReference type="GO" id="GO:0005829">
    <property type="term" value="C:cytosol"/>
    <property type="evidence" value="ECO:0007669"/>
    <property type="project" value="TreeGrafter"/>
</dbReference>
<evidence type="ECO:0000256" key="15">
    <source>
        <dbReference type="RuleBase" id="RU000532"/>
    </source>
</evidence>
<protein>
    <recommendedName>
        <fullName evidence="6 15">Phosphoglycerate kinase</fullName>
        <ecNumber evidence="6 15">2.7.2.3</ecNumber>
    </recommendedName>
</protein>
<evidence type="ECO:0000256" key="4">
    <source>
        <dbReference type="ARBA" id="ARBA00008982"/>
    </source>
</evidence>
<evidence type="ECO:0000256" key="5">
    <source>
        <dbReference type="ARBA" id="ARBA00011245"/>
    </source>
</evidence>
<evidence type="ECO:0000256" key="10">
    <source>
        <dbReference type="ARBA" id="ARBA00022777"/>
    </source>
</evidence>
<feature type="region of interest" description="Disordered" evidence="17">
    <location>
        <begin position="462"/>
        <end position="485"/>
    </location>
</feature>
<keyword evidence="9" id="KW-0547">Nucleotide-binding</keyword>
<evidence type="ECO:0000256" key="14">
    <source>
        <dbReference type="ARBA" id="ARBA00024331"/>
    </source>
</evidence>
<evidence type="ECO:0000256" key="6">
    <source>
        <dbReference type="ARBA" id="ARBA00013061"/>
    </source>
</evidence>
<evidence type="ECO:0000256" key="16">
    <source>
        <dbReference type="RuleBase" id="RU000696"/>
    </source>
</evidence>
<evidence type="ECO:0000313" key="19">
    <source>
        <dbReference type="Proteomes" id="UP000612055"/>
    </source>
</evidence>
<comment type="pathway">
    <text evidence="14">Carbohydrate biosynthesis.</text>
</comment>
<comment type="subunit">
    <text evidence="5 16">Monomer.</text>
</comment>
<keyword evidence="8 15" id="KW-0808">Transferase</keyword>
<evidence type="ECO:0000256" key="11">
    <source>
        <dbReference type="ARBA" id="ARBA00022840"/>
    </source>
</evidence>
<keyword evidence="12" id="KW-0460">Magnesium</keyword>